<reference evidence="1 2" key="1">
    <citation type="submission" date="2017-09" db="EMBL/GenBank/DDBJ databases">
        <title>Depth-based differentiation of microbial function through sediment-hosted aquifers and enrichment of novel symbionts in the deep terrestrial subsurface.</title>
        <authorList>
            <person name="Probst A.J."/>
            <person name="Ladd B."/>
            <person name="Jarett J.K."/>
            <person name="Geller-Mcgrath D.E."/>
            <person name="Sieber C.M."/>
            <person name="Emerson J.B."/>
            <person name="Anantharaman K."/>
            <person name="Thomas B.C."/>
            <person name="Malmstrom R."/>
            <person name="Stieglmeier M."/>
            <person name="Klingl A."/>
            <person name="Woyke T."/>
            <person name="Ryan C.M."/>
            <person name="Banfield J.F."/>
        </authorList>
    </citation>
    <scope>NUCLEOTIDE SEQUENCE [LARGE SCALE GENOMIC DNA]</scope>
    <source>
        <strain evidence="1">CG_4_10_14_3_um_filter_34_13</strain>
    </source>
</reference>
<name>A0A2M7PQZ7_9BACT</name>
<evidence type="ECO:0000313" key="1">
    <source>
        <dbReference type="EMBL" id="PIY33049.1"/>
    </source>
</evidence>
<accession>A0A2M7PQZ7</accession>
<dbReference type="AlphaFoldDB" id="A0A2M7PQZ7"/>
<dbReference type="RefSeq" id="WP_406607228.1">
    <property type="nucleotide sequence ID" value="NZ_PFKO01000130.1"/>
</dbReference>
<sequence>ELWVAEEFPPLTYAEKELIQKYGWGNNRVIRWPDGYVEVYDATNFSRIQEVLDRWNEVIGGKVIFYLSNNPQSPVKLTYNPELREENLCYHIDTHWSNYQLYAAEIKINPDTSSCGYPQNSYSLYLHSFSGIAGFDVWKGTTIDREDWQNFNLISEIMQTMIRALYQLPSAYNF</sequence>
<gene>
    <name evidence="1" type="ORF">COZ07_03580</name>
</gene>
<comment type="caution">
    <text evidence="1">The sequence shown here is derived from an EMBL/GenBank/DDBJ whole genome shotgun (WGS) entry which is preliminary data.</text>
</comment>
<feature type="non-terminal residue" evidence="1">
    <location>
        <position position="1"/>
    </location>
</feature>
<proteinExistence type="predicted"/>
<evidence type="ECO:0000313" key="2">
    <source>
        <dbReference type="Proteomes" id="UP000230646"/>
    </source>
</evidence>
<dbReference type="Proteomes" id="UP000230646">
    <property type="component" value="Unassembled WGS sequence"/>
</dbReference>
<organism evidence="1 2">
    <name type="scientific">Candidatus Infernicultor aquiphilus</name>
    <dbReference type="NCBI Taxonomy" id="1805029"/>
    <lineage>
        <taxon>Bacteria</taxon>
        <taxon>Pseudomonadati</taxon>
        <taxon>Atribacterota</taxon>
        <taxon>Candidatus Phoenicimicrobiia</taxon>
        <taxon>Candidatus Pheonicimicrobiales</taxon>
        <taxon>Candidatus Phoenicimicrobiaceae</taxon>
        <taxon>Candidatus Infernicultor</taxon>
    </lineage>
</organism>
<protein>
    <submittedName>
        <fullName evidence="1">Uncharacterized protein</fullName>
    </submittedName>
</protein>
<dbReference type="EMBL" id="PFKO01000130">
    <property type="protein sequence ID" value="PIY33049.1"/>
    <property type="molecule type" value="Genomic_DNA"/>
</dbReference>